<dbReference type="InterPro" id="IPR050266">
    <property type="entry name" value="AB_hydrolase_sf"/>
</dbReference>
<dbReference type="InterPro" id="IPR000073">
    <property type="entry name" value="AB_hydrolase_1"/>
</dbReference>
<evidence type="ECO:0000313" key="3">
    <source>
        <dbReference type="Proteomes" id="UP000094569"/>
    </source>
</evidence>
<gene>
    <name evidence="2" type="ORF">SI65_06941</name>
</gene>
<evidence type="ECO:0000313" key="2">
    <source>
        <dbReference type="EMBL" id="ODM17266.1"/>
    </source>
</evidence>
<dbReference type="GO" id="GO:0046464">
    <property type="term" value="P:acylglycerol catabolic process"/>
    <property type="evidence" value="ECO:0007669"/>
    <property type="project" value="TreeGrafter"/>
</dbReference>
<dbReference type="PANTHER" id="PTHR43798">
    <property type="entry name" value="MONOACYLGLYCEROL LIPASE"/>
    <property type="match status" value="1"/>
</dbReference>
<organism evidence="2 3">
    <name type="scientific">Aspergillus cristatus</name>
    <name type="common">Chinese Fuzhuan brick tea-fermentation fungus</name>
    <name type="synonym">Eurotium cristatum</name>
    <dbReference type="NCBI Taxonomy" id="573508"/>
    <lineage>
        <taxon>Eukaryota</taxon>
        <taxon>Fungi</taxon>
        <taxon>Dikarya</taxon>
        <taxon>Ascomycota</taxon>
        <taxon>Pezizomycotina</taxon>
        <taxon>Eurotiomycetes</taxon>
        <taxon>Eurotiomycetidae</taxon>
        <taxon>Eurotiales</taxon>
        <taxon>Aspergillaceae</taxon>
        <taxon>Aspergillus</taxon>
        <taxon>Aspergillus subgen. Aspergillus</taxon>
    </lineage>
</organism>
<dbReference type="Pfam" id="PF00561">
    <property type="entry name" value="Abhydrolase_1"/>
    <property type="match status" value="1"/>
</dbReference>
<dbReference type="VEuPathDB" id="FungiDB:SI65_06941"/>
<dbReference type="STRING" id="573508.A0A1E3BA35"/>
<reference evidence="2 3" key="1">
    <citation type="journal article" date="2016" name="BMC Genomics">
        <title>Comparative genomic and transcriptomic analyses of the Fuzhuan brick tea-fermentation fungus Aspergillus cristatus.</title>
        <authorList>
            <person name="Ge Y."/>
            <person name="Wang Y."/>
            <person name="Liu Y."/>
            <person name="Tan Y."/>
            <person name="Ren X."/>
            <person name="Zhang X."/>
            <person name="Hyde K.D."/>
            <person name="Liu Y."/>
            <person name="Liu Z."/>
        </authorList>
    </citation>
    <scope>NUCLEOTIDE SEQUENCE [LARGE SCALE GENOMIC DNA]</scope>
    <source>
        <strain evidence="2 3">GZAAS20.1005</strain>
    </source>
</reference>
<keyword evidence="3" id="KW-1185">Reference proteome</keyword>
<dbReference type="AlphaFoldDB" id="A0A1E3BA35"/>
<dbReference type="Proteomes" id="UP000094569">
    <property type="component" value="Unassembled WGS sequence"/>
</dbReference>
<sequence length="198" mass="21113">MAEVAPQFKNLSLSVDGVDLSVAVVQGPGDPELAPIVCLHGFGSSKEDYYDFAHHSPFQDRPFLAYDAPGCGETECSDLSRISIPFLVRTAEAVLDRVGITTFHLIGHSMGGLTALYLAHKHPDRVRSFVDIEGNLAPGTGGLLPQSTDYHARRSAAAPLTILPRFHPTNPTVPCVFQCVVRVESAAQGASRGGAGYL</sequence>
<evidence type="ECO:0000259" key="1">
    <source>
        <dbReference type="Pfam" id="PF00561"/>
    </source>
</evidence>
<dbReference type="PRINTS" id="PR00111">
    <property type="entry name" value="ABHYDROLASE"/>
</dbReference>
<proteinExistence type="predicted"/>
<dbReference type="OrthoDB" id="190201at2759"/>
<dbReference type="SUPFAM" id="SSF53474">
    <property type="entry name" value="alpha/beta-Hydrolases"/>
    <property type="match status" value="1"/>
</dbReference>
<feature type="domain" description="AB hydrolase-1" evidence="1">
    <location>
        <begin position="35"/>
        <end position="134"/>
    </location>
</feature>
<dbReference type="GO" id="GO:0016020">
    <property type="term" value="C:membrane"/>
    <property type="evidence" value="ECO:0007669"/>
    <property type="project" value="TreeGrafter"/>
</dbReference>
<dbReference type="Gene3D" id="3.40.50.1820">
    <property type="entry name" value="alpha/beta hydrolase"/>
    <property type="match status" value="1"/>
</dbReference>
<protein>
    <recommendedName>
        <fullName evidence="1">AB hydrolase-1 domain-containing protein</fullName>
    </recommendedName>
</protein>
<dbReference type="EMBL" id="JXNT01000008">
    <property type="protein sequence ID" value="ODM17266.1"/>
    <property type="molecule type" value="Genomic_DNA"/>
</dbReference>
<comment type="caution">
    <text evidence="2">The sequence shown here is derived from an EMBL/GenBank/DDBJ whole genome shotgun (WGS) entry which is preliminary data.</text>
</comment>
<accession>A0A1E3BA35</accession>
<dbReference type="GO" id="GO:0047372">
    <property type="term" value="F:monoacylglycerol lipase activity"/>
    <property type="evidence" value="ECO:0007669"/>
    <property type="project" value="TreeGrafter"/>
</dbReference>
<dbReference type="PANTHER" id="PTHR43798:SF5">
    <property type="entry name" value="MONOACYLGLYCEROL LIPASE ABHD6"/>
    <property type="match status" value="1"/>
</dbReference>
<name>A0A1E3BA35_ASPCR</name>
<dbReference type="InterPro" id="IPR029058">
    <property type="entry name" value="AB_hydrolase_fold"/>
</dbReference>